<organism evidence="4 5">
    <name type="scientific">Micromonospora marina</name>
    <dbReference type="NCBI Taxonomy" id="307120"/>
    <lineage>
        <taxon>Bacteria</taxon>
        <taxon>Bacillati</taxon>
        <taxon>Actinomycetota</taxon>
        <taxon>Actinomycetes</taxon>
        <taxon>Micromonosporales</taxon>
        <taxon>Micromonosporaceae</taxon>
        <taxon>Micromonospora</taxon>
    </lineage>
</organism>
<dbReference type="AlphaFoldDB" id="A0A1C4TWW2"/>
<keyword evidence="2" id="KW-0472">Membrane</keyword>
<evidence type="ECO:0000256" key="1">
    <source>
        <dbReference type="SAM" id="MobiDB-lite"/>
    </source>
</evidence>
<name>A0A1C4TWW2_9ACTN</name>
<evidence type="ECO:0000259" key="3">
    <source>
        <dbReference type="Pfam" id="PF03713"/>
    </source>
</evidence>
<evidence type="ECO:0000256" key="2">
    <source>
        <dbReference type="SAM" id="Phobius"/>
    </source>
</evidence>
<accession>A0A1C4TWW2</accession>
<feature type="region of interest" description="Disordered" evidence="1">
    <location>
        <begin position="1"/>
        <end position="23"/>
    </location>
</feature>
<feature type="transmembrane region" description="Helical" evidence="2">
    <location>
        <begin position="28"/>
        <end position="50"/>
    </location>
</feature>
<sequence>MTAPVTTDSDLDEAPPADQGGRDAVPRYGLLAVAAALVVGLVLGYAGGLLTPTLTRPGENSAEAGFARDMTAHHNQAVAMGLLAFDQGQDPEVRQVGVDIATGQQGEIGTMQTWLRSWKLDPTGEQAPMAWMPDGAGLVKDGLMPGMATPEEMAKLRAASGREFDVLFLQMMIRHHIGGVHMIDGILDEGSDDDVLAVAQTMKNTQQNDLTNLSAALKRLGGTA</sequence>
<keyword evidence="2" id="KW-0812">Transmembrane</keyword>
<dbReference type="Gene3D" id="1.20.1260.10">
    <property type="match status" value="1"/>
</dbReference>
<dbReference type="PANTHER" id="PTHR36933">
    <property type="entry name" value="SLL0788 PROTEIN"/>
    <property type="match status" value="1"/>
</dbReference>
<protein>
    <submittedName>
        <fullName evidence="4">Uncharacterized conserved protein, DUF305 family</fullName>
    </submittedName>
</protein>
<keyword evidence="2" id="KW-1133">Transmembrane helix</keyword>
<dbReference type="Proteomes" id="UP000198551">
    <property type="component" value="Unassembled WGS sequence"/>
</dbReference>
<dbReference type="InterPro" id="IPR012347">
    <property type="entry name" value="Ferritin-like"/>
</dbReference>
<dbReference type="InterPro" id="IPR005183">
    <property type="entry name" value="DUF305_CopM-like"/>
</dbReference>
<dbReference type="RefSeq" id="WP_018784842.1">
    <property type="nucleotide sequence ID" value="NZ_FMCV01000001.1"/>
</dbReference>
<dbReference type="EMBL" id="FMCV01000001">
    <property type="protein sequence ID" value="SCE63933.1"/>
    <property type="molecule type" value="Genomic_DNA"/>
</dbReference>
<dbReference type="Pfam" id="PF03713">
    <property type="entry name" value="DUF305"/>
    <property type="match status" value="1"/>
</dbReference>
<dbReference type="PANTHER" id="PTHR36933:SF1">
    <property type="entry name" value="SLL0788 PROTEIN"/>
    <property type="match status" value="1"/>
</dbReference>
<reference evidence="5" key="1">
    <citation type="submission" date="2016-06" db="EMBL/GenBank/DDBJ databases">
        <authorList>
            <person name="Varghese N."/>
        </authorList>
    </citation>
    <scope>NUCLEOTIDE SEQUENCE [LARGE SCALE GENOMIC DNA]</scope>
    <source>
        <strain evidence="5">DSM 45555</strain>
    </source>
</reference>
<gene>
    <name evidence="4" type="ORF">GA0070215_10134</name>
</gene>
<proteinExistence type="predicted"/>
<keyword evidence="5" id="KW-1185">Reference proteome</keyword>
<feature type="domain" description="DUF305" evidence="3">
    <location>
        <begin position="63"/>
        <end position="216"/>
    </location>
</feature>
<evidence type="ECO:0000313" key="5">
    <source>
        <dbReference type="Proteomes" id="UP000198551"/>
    </source>
</evidence>
<evidence type="ECO:0000313" key="4">
    <source>
        <dbReference type="EMBL" id="SCE63933.1"/>
    </source>
</evidence>